<comment type="caution">
    <text evidence="5">The sequence shown here is derived from an EMBL/GenBank/DDBJ whole genome shotgun (WGS) entry which is preliminary data.</text>
</comment>
<dbReference type="InterPro" id="IPR018060">
    <property type="entry name" value="HTH_AraC"/>
</dbReference>
<feature type="domain" description="HTH araC/xylS-type" evidence="4">
    <location>
        <begin position="208"/>
        <end position="306"/>
    </location>
</feature>
<dbReference type="GO" id="GO:0043565">
    <property type="term" value="F:sequence-specific DNA binding"/>
    <property type="evidence" value="ECO:0007669"/>
    <property type="project" value="InterPro"/>
</dbReference>
<reference evidence="5 6" key="1">
    <citation type="submission" date="2018-06" db="EMBL/GenBank/DDBJ databases">
        <title>Genomic Encyclopedia of Type Strains, Phase I: the one thousand microbial genomes (KMG-I) project.</title>
        <authorList>
            <person name="Kyrpides N."/>
        </authorList>
    </citation>
    <scope>NUCLEOTIDE SEQUENCE [LARGE SCALE GENOMIC DNA]</scope>
    <source>
        <strain evidence="5 6">DSM 19573</strain>
    </source>
</reference>
<dbReference type="PANTHER" id="PTHR47893:SF1">
    <property type="entry name" value="REGULATORY PROTEIN PCHR"/>
    <property type="match status" value="1"/>
</dbReference>
<dbReference type="EMBL" id="QKMR01000002">
    <property type="protein sequence ID" value="PYG89738.1"/>
    <property type="molecule type" value="Genomic_DNA"/>
</dbReference>
<gene>
    <name evidence="5" type="ORF">LY28_00331</name>
</gene>
<dbReference type="RefSeq" id="WP_242981117.1">
    <property type="nucleotide sequence ID" value="NZ_QKMR01000002.1"/>
</dbReference>
<dbReference type="AlphaFoldDB" id="A0A318XQK6"/>
<keyword evidence="6" id="KW-1185">Reference proteome</keyword>
<evidence type="ECO:0000256" key="2">
    <source>
        <dbReference type="ARBA" id="ARBA00023125"/>
    </source>
</evidence>
<dbReference type="Pfam" id="PF12833">
    <property type="entry name" value="HTH_18"/>
    <property type="match status" value="1"/>
</dbReference>
<evidence type="ECO:0000256" key="1">
    <source>
        <dbReference type="ARBA" id="ARBA00023015"/>
    </source>
</evidence>
<dbReference type="GO" id="GO:0003700">
    <property type="term" value="F:DNA-binding transcription factor activity"/>
    <property type="evidence" value="ECO:0007669"/>
    <property type="project" value="InterPro"/>
</dbReference>
<dbReference type="PROSITE" id="PS01124">
    <property type="entry name" value="HTH_ARAC_FAMILY_2"/>
    <property type="match status" value="1"/>
</dbReference>
<evidence type="ECO:0000313" key="6">
    <source>
        <dbReference type="Proteomes" id="UP000248132"/>
    </source>
</evidence>
<dbReference type="Proteomes" id="UP000248132">
    <property type="component" value="Unassembled WGS sequence"/>
</dbReference>
<dbReference type="PANTHER" id="PTHR47893">
    <property type="entry name" value="REGULATORY PROTEIN PCHR"/>
    <property type="match status" value="1"/>
</dbReference>
<dbReference type="SMART" id="SM00342">
    <property type="entry name" value="HTH_ARAC"/>
    <property type="match status" value="1"/>
</dbReference>
<dbReference type="InterPro" id="IPR020449">
    <property type="entry name" value="Tscrpt_reg_AraC-type_HTH"/>
</dbReference>
<sequence length="324" mass="37191">MGLNMLSDMLKNMGEQMGMSPLVYAAQTCGVHLEGNGKKTKGYLWYYIHEEYLSVVHCDFVFCEDCKLAMPPNALYIALRLDEFNHLPPGRIVSFMEEKGRDITANMKKGMRIAYTEVIYSPAFYRKHLVDCFSVLNDNPVEILKNMGGEHNWPSEMVKILYEIRQCSLDGMAAELFYVAKSYELMSMLIRMGNNRSPKNAADYERILTVVKYIDEHYMQEVRQETLVKLSQMSSTKLKNLFKRFTGRNITGYILEKRADSAVHLLLDTGLSVEEISAKIGFETATGFSTSFKKHTGISPSAYRKRMQFNCFKDPSQKKEFAVR</sequence>
<name>A0A318XQK6_9FIRM</name>
<keyword evidence="2 5" id="KW-0238">DNA-binding</keyword>
<dbReference type="InterPro" id="IPR053142">
    <property type="entry name" value="PchR_regulatory_protein"/>
</dbReference>
<evidence type="ECO:0000313" key="5">
    <source>
        <dbReference type="EMBL" id="PYG89738.1"/>
    </source>
</evidence>
<dbReference type="PROSITE" id="PS00041">
    <property type="entry name" value="HTH_ARAC_FAMILY_1"/>
    <property type="match status" value="1"/>
</dbReference>
<keyword evidence="3" id="KW-0804">Transcription</keyword>
<dbReference type="InterPro" id="IPR009057">
    <property type="entry name" value="Homeodomain-like_sf"/>
</dbReference>
<dbReference type="Gene3D" id="1.10.10.60">
    <property type="entry name" value="Homeodomain-like"/>
    <property type="match status" value="2"/>
</dbReference>
<accession>A0A318XQK6</accession>
<dbReference type="SUPFAM" id="SSF46689">
    <property type="entry name" value="Homeodomain-like"/>
    <property type="match status" value="1"/>
</dbReference>
<protein>
    <submittedName>
        <fullName evidence="5">AraC-like DNA-binding protein</fullName>
    </submittedName>
</protein>
<dbReference type="PRINTS" id="PR00032">
    <property type="entry name" value="HTHARAC"/>
</dbReference>
<evidence type="ECO:0000256" key="3">
    <source>
        <dbReference type="ARBA" id="ARBA00023163"/>
    </source>
</evidence>
<keyword evidence="1" id="KW-0805">Transcription regulation</keyword>
<organism evidence="5 6">
    <name type="scientific">Ruminiclostridium sufflavum DSM 19573</name>
    <dbReference type="NCBI Taxonomy" id="1121337"/>
    <lineage>
        <taxon>Bacteria</taxon>
        <taxon>Bacillati</taxon>
        <taxon>Bacillota</taxon>
        <taxon>Clostridia</taxon>
        <taxon>Eubacteriales</taxon>
        <taxon>Oscillospiraceae</taxon>
        <taxon>Ruminiclostridium</taxon>
    </lineage>
</organism>
<evidence type="ECO:0000259" key="4">
    <source>
        <dbReference type="PROSITE" id="PS01124"/>
    </source>
</evidence>
<dbReference type="InterPro" id="IPR018062">
    <property type="entry name" value="HTH_AraC-typ_CS"/>
</dbReference>
<proteinExistence type="predicted"/>